<feature type="signal peptide" evidence="1">
    <location>
        <begin position="1"/>
        <end position="27"/>
    </location>
</feature>
<dbReference type="EMBL" id="VLKW01000001">
    <property type="protein sequence ID" value="TWI51098.1"/>
    <property type="molecule type" value="Genomic_DNA"/>
</dbReference>
<evidence type="ECO:0000313" key="3">
    <source>
        <dbReference type="Proteomes" id="UP000315112"/>
    </source>
</evidence>
<dbReference type="Proteomes" id="UP000315112">
    <property type="component" value="Unassembled WGS sequence"/>
</dbReference>
<dbReference type="RefSeq" id="WP_199271801.1">
    <property type="nucleotide sequence ID" value="NZ_CP046904.1"/>
</dbReference>
<dbReference type="InterPro" id="IPR013424">
    <property type="entry name" value="Ice-binding_C"/>
</dbReference>
<reference evidence="2 3" key="1">
    <citation type="journal article" date="2015" name="Stand. Genomic Sci.">
        <title>Genomic Encyclopedia of Bacterial and Archaeal Type Strains, Phase III: the genomes of soil and plant-associated and newly described type strains.</title>
        <authorList>
            <person name="Whitman W.B."/>
            <person name="Woyke T."/>
            <person name="Klenk H.P."/>
            <person name="Zhou Y."/>
            <person name="Lilburn T.G."/>
            <person name="Beck B.J."/>
            <person name="De Vos P."/>
            <person name="Vandamme P."/>
            <person name="Eisen J.A."/>
            <person name="Garrity G."/>
            <person name="Hugenholtz P."/>
            <person name="Kyrpides N.C."/>
        </authorList>
    </citation>
    <scope>NUCLEOTIDE SEQUENCE [LARGE SCALE GENOMIC DNA]</scope>
    <source>
        <strain evidence="2 3">CGMCC 1.10685</strain>
    </source>
</reference>
<evidence type="ECO:0000256" key="1">
    <source>
        <dbReference type="SAM" id="SignalP"/>
    </source>
</evidence>
<feature type="chain" id="PRO_5022062548" evidence="1">
    <location>
        <begin position="28"/>
        <end position="277"/>
    </location>
</feature>
<name>A0A562Q358_9BURK</name>
<dbReference type="NCBIfam" id="TIGR02595">
    <property type="entry name" value="PEP_CTERM"/>
    <property type="match status" value="1"/>
</dbReference>
<proteinExistence type="predicted"/>
<sequence>MLRKFRLSAGRAAALALLLGAATCASAGTYTQSLNVSGLTYTLEDLDANDGITASYNLYQHGHGVSAESTISDQSYKSTLDVTTFRPKPLGASFDLYGIGAAASNDGTGNRSLSAVMTLDMADHPGWVGISASSKISEQLTLSAHSALTISVSYEHVWSYDGELNPEVDGGVSHQLMLSGGVTFWYSGSSGYTVMNWKNGAGSSADTVTLRLENPYDQDVGFAFSSNAYVSMTGMDIYTGPELSAPAPVPEPETLGMLLGGLPLVMLALSRRRARQC</sequence>
<evidence type="ECO:0000313" key="2">
    <source>
        <dbReference type="EMBL" id="TWI51098.1"/>
    </source>
</evidence>
<organism evidence="2 3">
    <name type="scientific">Pseudoduganella flava</name>
    <dbReference type="NCBI Taxonomy" id="871742"/>
    <lineage>
        <taxon>Bacteria</taxon>
        <taxon>Pseudomonadati</taxon>
        <taxon>Pseudomonadota</taxon>
        <taxon>Betaproteobacteria</taxon>
        <taxon>Burkholderiales</taxon>
        <taxon>Oxalobacteraceae</taxon>
        <taxon>Telluria group</taxon>
        <taxon>Pseudoduganella</taxon>
    </lineage>
</organism>
<keyword evidence="1" id="KW-0732">Signal</keyword>
<comment type="caution">
    <text evidence="2">The sequence shown here is derived from an EMBL/GenBank/DDBJ whole genome shotgun (WGS) entry which is preliminary data.</text>
</comment>
<protein>
    <submittedName>
        <fullName evidence="2">Putative secreted protein with PEP-CTERM sorting signal</fullName>
    </submittedName>
</protein>
<accession>A0A562Q358</accession>
<gene>
    <name evidence="2" type="ORF">IP92_00080</name>
</gene>
<dbReference type="AlphaFoldDB" id="A0A562Q358"/>